<comment type="similarity">
    <text evidence="2">Belongs to the AP2/ERF transcription factor family. ERF subfamily.</text>
</comment>
<dbReference type="GO" id="GO:0043565">
    <property type="term" value="F:sequence-specific DNA binding"/>
    <property type="evidence" value="ECO:0007669"/>
    <property type="project" value="TreeGrafter"/>
</dbReference>
<dbReference type="PANTHER" id="PTHR31657">
    <property type="entry name" value="ETHYLENE-RESPONSIVE TRANSCRIPTION FACTOR ERF061"/>
    <property type="match status" value="1"/>
</dbReference>
<keyword evidence="5" id="KW-1185">Reference proteome</keyword>
<name>W9SHW1_9ROSA</name>
<dbReference type="STRING" id="981085.W9SHW1"/>
<organism evidence="4 5">
    <name type="scientific">Morus notabilis</name>
    <dbReference type="NCBI Taxonomy" id="981085"/>
    <lineage>
        <taxon>Eukaryota</taxon>
        <taxon>Viridiplantae</taxon>
        <taxon>Streptophyta</taxon>
        <taxon>Embryophyta</taxon>
        <taxon>Tracheophyta</taxon>
        <taxon>Spermatophyta</taxon>
        <taxon>Magnoliopsida</taxon>
        <taxon>eudicotyledons</taxon>
        <taxon>Gunneridae</taxon>
        <taxon>Pentapetalae</taxon>
        <taxon>rosids</taxon>
        <taxon>fabids</taxon>
        <taxon>Rosales</taxon>
        <taxon>Moraceae</taxon>
        <taxon>Moreae</taxon>
        <taxon>Morus</taxon>
    </lineage>
</organism>
<keyword evidence="1" id="KW-0010">Activator</keyword>
<feature type="compositionally biased region" description="Polar residues" evidence="3">
    <location>
        <begin position="179"/>
        <end position="194"/>
    </location>
</feature>
<dbReference type="InterPro" id="IPR051758">
    <property type="entry name" value="ERF/AP2-like"/>
</dbReference>
<evidence type="ECO:0000313" key="4">
    <source>
        <dbReference type="EMBL" id="EXC30714.1"/>
    </source>
</evidence>
<dbReference type="Proteomes" id="UP000030645">
    <property type="component" value="Unassembled WGS sequence"/>
</dbReference>
<evidence type="ECO:0000313" key="5">
    <source>
        <dbReference type="Proteomes" id="UP000030645"/>
    </source>
</evidence>
<evidence type="ECO:0000256" key="1">
    <source>
        <dbReference type="ARBA" id="ARBA00023159"/>
    </source>
</evidence>
<evidence type="ECO:0000256" key="3">
    <source>
        <dbReference type="SAM" id="MobiDB-lite"/>
    </source>
</evidence>
<feature type="region of interest" description="Disordered" evidence="3">
    <location>
        <begin position="38"/>
        <end position="68"/>
    </location>
</feature>
<feature type="region of interest" description="Disordered" evidence="3">
    <location>
        <begin position="138"/>
        <end position="227"/>
    </location>
</feature>
<proteinExistence type="inferred from homology"/>
<gene>
    <name evidence="4" type="ORF">L484_027889</name>
</gene>
<dbReference type="AlphaFoldDB" id="W9SHW1"/>
<accession>W9SHW1</accession>
<dbReference type="EMBL" id="KE346217">
    <property type="protein sequence ID" value="EXC30714.1"/>
    <property type="molecule type" value="Genomic_DNA"/>
</dbReference>
<dbReference type="GO" id="GO:0005634">
    <property type="term" value="C:nucleus"/>
    <property type="evidence" value="ECO:0007669"/>
    <property type="project" value="TreeGrafter"/>
</dbReference>
<dbReference type="eggNOG" id="ENOG502QQEY">
    <property type="taxonomic scope" value="Eukaryota"/>
</dbReference>
<reference evidence="5" key="1">
    <citation type="submission" date="2013-01" db="EMBL/GenBank/DDBJ databases">
        <title>Draft Genome Sequence of a Mulberry Tree, Morus notabilis C.K. Schneid.</title>
        <authorList>
            <person name="He N."/>
            <person name="Zhao S."/>
        </authorList>
    </citation>
    <scope>NUCLEOTIDE SEQUENCE</scope>
</reference>
<sequence>MFSDGFSIQAILGFEQQPRSIGLNQLTPSQIQAQICQIKTQTKPNPQPAAAATSQPELPEPEGGPDEANVLAAEAHEALRRGPATAFGEMGRGDPFARLNFPHLQHHGSSVGGGEFGVYKPFHSSVDAKLQDICESLAESQSQQKQGGKKKPLAKRSSSAKQEVHEPKVEISPSPPSPVVTTESDGSAGSSPLSDLTFPDIVESPWDCNNGGMESNYLLEKYPSEID</sequence>
<evidence type="ECO:0000256" key="2">
    <source>
        <dbReference type="ARBA" id="ARBA00024343"/>
    </source>
</evidence>
<dbReference type="PANTHER" id="PTHR31657:SF87">
    <property type="entry name" value="ETHYLENE-RESPONSIVE TRANSCRIPTION FACTOR RAP2-13"/>
    <property type="match status" value="1"/>
</dbReference>
<protein>
    <submittedName>
        <fullName evidence="4">Uncharacterized protein</fullName>
    </submittedName>
</protein>